<dbReference type="SUPFAM" id="SSF48239">
    <property type="entry name" value="Terpenoid cyclases/Protein prenyltransferases"/>
    <property type="match status" value="2"/>
</dbReference>
<comment type="caution">
    <text evidence="5">The sequence shown here is derived from an EMBL/GenBank/DDBJ whole genome shotgun (WGS) entry which is preliminary data.</text>
</comment>
<dbReference type="InterPro" id="IPR036965">
    <property type="entry name" value="Terpene_synth_N_sf"/>
</dbReference>
<dbReference type="AlphaFoldDB" id="A0A7J6X4W3"/>
<reference evidence="5 6" key="1">
    <citation type="submission" date="2020-06" db="EMBL/GenBank/DDBJ databases">
        <title>Transcriptomic and genomic resources for Thalictrum thalictroides and T. hernandezii: Facilitating candidate gene discovery in an emerging model plant lineage.</title>
        <authorList>
            <person name="Arias T."/>
            <person name="Riano-Pachon D.M."/>
            <person name="Di Stilio V.S."/>
        </authorList>
    </citation>
    <scope>NUCLEOTIDE SEQUENCE [LARGE SCALE GENOMIC DNA]</scope>
    <source>
        <strain evidence="6">cv. WT478/WT964</strain>
        <tissue evidence="5">Leaves</tissue>
    </source>
</reference>
<keyword evidence="6" id="KW-1185">Reference proteome</keyword>
<dbReference type="Pfam" id="PF01397">
    <property type="entry name" value="Terpene_synth"/>
    <property type="match status" value="1"/>
</dbReference>
<feature type="domain" description="Terpene synthase N-terminal" evidence="4">
    <location>
        <begin position="134"/>
        <end position="276"/>
    </location>
</feature>
<organism evidence="5 6">
    <name type="scientific">Thalictrum thalictroides</name>
    <name type="common">Rue-anemone</name>
    <name type="synonym">Anemone thalictroides</name>
    <dbReference type="NCBI Taxonomy" id="46969"/>
    <lineage>
        <taxon>Eukaryota</taxon>
        <taxon>Viridiplantae</taxon>
        <taxon>Streptophyta</taxon>
        <taxon>Embryophyta</taxon>
        <taxon>Tracheophyta</taxon>
        <taxon>Spermatophyta</taxon>
        <taxon>Magnoliopsida</taxon>
        <taxon>Ranunculales</taxon>
        <taxon>Ranunculaceae</taxon>
        <taxon>Thalictroideae</taxon>
        <taxon>Thalictrum</taxon>
    </lineage>
</organism>
<dbReference type="OrthoDB" id="2343925at2759"/>
<keyword evidence="2" id="KW-0460">Magnesium</keyword>
<dbReference type="InterPro" id="IPR050148">
    <property type="entry name" value="Terpene_synthase-like"/>
</dbReference>
<accession>A0A7J6X4W3</accession>
<evidence type="ECO:0000259" key="4">
    <source>
        <dbReference type="Pfam" id="PF01397"/>
    </source>
</evidence>
<gene>
    <name evidence="5" type="ORF">FRX31_005622</name>
</gene>
<feature type="non-terminal residue" evidence="5">
    <location>
        <position position="1"/>
    </location>
</feature>
<dbReference type="GO" id="GO:0010333">
    <property type="term" value="F:terpene synthase activity"/>
    <property type="evidence" value="ECO:0007669"/>
    <property type="project" value="InterPro"/>
</dbReference>
<evidence type="ECO:0000313" key="6">
    <source>
        <dbReference type="Proteomes" id="UP000554482"/>
    </source>
</evidence>
<dbReference type="InterPro" id="IPR008930">
    <property type="entry name" value="Terpenoid_cyclase/PrenylTrfase"/>
</dbReference>
<keyword evidence="3" id="KW-0456">Lyase</keyword>
<dbReference type="Gene3D" id="1.50.10.130">
    <property type="entry name" value="Terpene synthase, N-terminal domain"/>
    <property type="match status" value="1"/>
</dbReference>
<evidence type="ECO:0000313" key="5">
    <source>
        <dbReference type="EMBL" id="KAF5204791.1"/>
    </source>
</evidence>
<dbReference type="EMBL" id="JABWDY010004964">
    <property type="protein sequence ID" value="KAF5204791.1"/>
    <property type="molecule type" value="Genomic_DNA"/>
</dbReference>
<dbReference type="PANTHER" id="PTHR31739">
    <property type="entry name" value="ENT-COPALYL DIPHOSPHATE SYNTHASE, CHLOROPLASTIC"/>
    <property type="match status" value="1"/>
</dbReference>
<evidence type="ECO:0000256" key="3">
    <source>
        <dbReference type="ARBA" id="ARBA00023239"/>
    </source>
</evidence>
<dbReference type="GO" id="GO:0000287">
    <property type="term" value="F:magnesium ion binding"/>
    <property type="evidence" value="ECO:0007669"/>
    <property type="project" value="TreeGrafter"/>
</dbReference>
<name>A0A7J6X4W3_THATH</name>
<proteinExistence type="predicted"/>
<sequence length="308" mass="34511">CSQGTKERISKMFNKVDQLSVSSYDTAWVAMVPCLDSPRLPYFPQCLNWVLENQHPDGSWGLTHHDRHPFLLKDTLSSTLASILALKKWNIGEQHVNKGLQFVTSNLASATDMKQHNPIGFDIIFPEGMGNAQDWQDVMKYQRQNGSLFNSPASTAAVAAHLLDSNCLDYLHLVLQRFGNTVLLSFVIPTAYPLDIYTQLCMVDSLESLGIARHFTSEIESVLHKTYSCWLIKDEHTFLDIATCAMAFRILCMHGYDISADVLAQYSDREGFLSNTLAGYLKDTGAALNQNTRLLTGRFLPALVHYAS</sequence>
<evidence type="ECO:0000256" key="2">
    <source>
        <dbReference type="ARBA" id="ARBA00022842"/>
    </source>
</evidence>
<dbReference type="InterPro" id="IPR001906">
    <property type="entry name" value="Terpene_synth_N"/>
</dbReference>
<comment type="cofactor">
    <cofactor evidence="1">
        <name>Mg(2+)</name>
        <dbReference type="ChEBI" id="CHEBI:18420"/>
    </cofactor>
</comment>
<dbReference type="PANTHER" id="PTHR31739:SF3">
    <property type="entry name" value="ENT-KAUR-16-ENE SYNTHASE, CHLOROPLASTIC"/>
    <property type="match status" value="1"/>
</dbReference>
<evidence type="ECO:0000256" key="1">
    <source>
        <dbReference type="ARBA" id="ARBA00001946"/>
    </source>
</evidence>
<dbReference type="GO" id="GO:0016102">
    <property type="term" value="P:diterpenoid biosynthetic process"/>
    <property type="evidence" value="ECO:0007669"/>
    <property type="project" value="TreeGrafter"/>
</dbReference>
<dbReference type="Gene3D" id="1.50.10.160">
    <property type="match status" value="2"/>
</dbReference>
<dbReference type="Proteomes" id="UP000554482">
    <property type="component" value="Unassembled WGS sequence"/>
</dbReference>
<dbReference type="SFLD" id="SFLDG01014">
    <property type="entry name" value="Terpene_Cyclase_Like_1_N-term"/>
    <property type="match status" value="2"/>
</dbReference>
<protein>
    <submittedName>
        <fullName evidence="5">Ent-kaurene synthase</fullName>
    </submittedName>
</protein>